<dbReference type="InterPro" id="IPR036249">
    <property type="entry name" value="Thioredoxin-like_sf"/>
</dbReference>
<protein>
    <submittedName>
        <fullName evidence="4">DsbA family protein</fullName>
    </submittedName>
</protein>
<keyword evidence="2" id="KW-0732">Signal</keyword>
<feature type="domain" description="Thioredoxin-like fold" evidence="3">
    <location>
        <begin position="51"/>
        <end position="230"/>
    </location>
</feature>
<reference evidence="4 5" key="1">
    <citation type="submission" date="2022-10" db="EMBL/GenBank/DDBJ databases">
        <title>Sphingomonas sp.</title>
        <authorList>
            <person name="Jin C."/>
        </authorList>
    </citation>
    <scope>NUCLEOTIDE SEQUENCE [LARGE SCALE GENOMIC DNA]</scope>
    <source>
        <strain evidence="4 5">BN140010</strain>
    </source>
</reference>
<keyword evidence="5" id="KW-1185">Reference proteome</keyword>
<evidence type="ECO:0000313" key="4">
    <source>
        <dbReference type="EMBL" id="MCW3796372.1"/>
    </source>
</evidence>
<feature type="chain" id="PRO_5046901135" evidence="2">
    <location>
        <begin position="27"/>
        <end position="250"/>
    </location>
</feature>
<sequence length="250" mass="26885">MKRIALLAAVSLLAACNNGGGNNSTAADTTPITPVAAPNGGDWTQMIRQTAEGGMLMGNPDAPVKVVEFSSMTCPHCAHFSENGAPKLVNDYVKTGKVSFELRNFVRDPFDITMALIARCAGATPQYFTMTDALFKNQGAAFEKVQAIPAAEQQQLANLPPAQQFARYAQAAGLQEFAAQRGLPSAKTSQCLANQQETEKLVQMNSDASSTYQLQGTPTFLINNKVVDMPGITEDQVWPTLEQRIRDALS</sequence>
<dbReference type="SUPFAM" id="SSF52833">
    <property type="entry name" value="Thioredoxin-like"/>
    <property type="match status" value="1"/>
</dbReference>
<dbReference type="PANTHER" id="PTHR13887:SF56">
    <property type="entry name" value="THIOREDOXIN-LIKE REDUCTASE RV2466C"/>
    <property type="match status" value="1"/>
</dbReference>
<name>A0ABT3JBD7_9SPHN</name>
<dbReference type="Proteomes" id="UP001526246">
    <property type="component" value="Unassembled WGS sequence"/>
</dbReference>
<accession>A0ABT3JBD7</accession>
<feature type="signal peptide" evidence="2">
    <location>
        <begin position="1"/>
        <end position="26"/>
    </location>
</feature>
<gene>
    <name evidence="4" type="ORF">OMW55_00920</name>
</gene>
<dbReference type="Gene3D" id="3.40.30.10">
    <property type="entry name" value="Glutaredoxin"/>
    <property type="match status" value="1"/>
</dbReference>
<dbReference type="PROSITE" id="PS51257">
    <property type="entry name" value="PROKAR_LIPOPROTEIN"/>
    <property type="match status" value="1"/>
</dbReference>
<evidence type="ECO:0000256" key="2">
    <source>
        <dbReference type="SAM" id="SignalP"/>
    </source>
</evidence>
<evidence type="ECO:0000256" key="1">
    <source>
        <dbReference type="ARBA" id="ARBA00005791"/>
    </source>
</evidence>
<dbReference type="RefSeq" id="WP_264880129.1">
    <property type="nucleotide sequence ID" value="NZ_JAPDOB010000001.1"/>
</dbReference>
<comment type="similarity">
    <text evidence="1">Belongs to the thioredoxin family. DsbA subfamily.</text>
</comment>
<proteinExistence type="inferred from homology"/>
<dbReference type="Pfam" id="PF13462">
    <property type="entry name" value="Thioredoxin_4"/>
    <property type="match status" value="1"/>
</dbReference>
<dbReference type="PANTHER" id="PTHR13887">
    <property type="entry name" value="GLUTATHIONE S-TRANSFERASE KAPPA"/>
    <property type="match status" value="1"/>
</dbReference>
<evidence type="ECO:0000313" key="5">
    <source>
        <dbReference type="Proteomes" id="UP001526246"/>
    </source>
</evidence>
<dbReference type="Gene3D" id="1.10.40.110">
    <property type="match status" value="1"/>
</dbReference>
<evidence type="ECO:0000259" key="3">
    <source>
        <dbReference type="Pfam" id="PF13462"/>
    </source>
</evidence>
<comment type="caution">
    <text evidence="4">The sequence shown here is derived from an EMBL/GenBank/DDBJ whole genome shotgun (WGS) entry which is preliminary data.</text>
</comment>
<organism evidence="4 5">
    <name type="scientific">Sphingomonas arvum</name>
    <dbReference type="NCBI Taxonomy" id="2992113"/>
    <lineage>
        <taxon>Bacteria</taxon>
        <taxon>Pseudomonadati</taxon>
        <taxon>Pseudomonadota</taxon>
        <taxon>Alphaproteobacteria</taxon>
        <taxon>Sphingomonadales</taxon>
        <taxon>Sphingomonadaceae</taxon>
        <taxon>Sphingomonas</taxon>
    </lineage>
</organism>
<dbReference type="InterPro" id="IPR012336">
    <property type="entry name" value="Thioredoxin-like_fold"/>
</dbReference>
<dbReference type="EMBL" id="JAPDOB010000001">
    <property type="protein sequence ID" value="MCW3796372.1"/>
    <property type="molecule type" value="Genomic_DNA"/>
</dbReference>